<evidence type="ECO:0000313" key="9">
    <source>
        <dbReference type="EMBL" id="KYN93286.1"/>
    </source>
</evidence>
<dbReference type="RefSeq" id="XP_019969774.1">
    <property type="nucleotide sequence ID" value="XM_020114223.1"/>
</dbReference>
<keyword evidence="7" id="KW-0812">Transmembrane</keyword>
<evidence type="ECO:0000256" key="1">
    <source>
        <dbReference type="ARBA" id="ARBA00003457"/>
    </source>
</evidence>
<feature type="domain" description="S-antigen" evidence="8">
    <location>
        <begin position="1"/>
        <end position="78"/>
    </location>
</feature>
<dbReference type="GeneID" id="30953580"/>
<organism evidence="9 10">
    <name type="scientific">Plasmodium reichenowi</name>
    <dbReference type="NCBI Taxonomy" id="5854"/>
    <lineage>
        <taxon>Eukaryota</taxon>
        <taxon>Sar</taxon>
        <taxon>Alveolata</taxon>
        <taxon>Apicomplexa</taxon>
        <taxon>Aconoidasida</taxon>
        <taxon>Haemosporida</taxon>
        <taxon>Plasmodiidae</taxon>
        <taxon>Plasmodium</taxon>
        <taxon>Plasmodium (Laverania)</taxon>
    </lineage>
</organism>
<gene>
    <name evidence="9" type="ORF">PRSY57_0014600</name>
</gene>
<dbReference type="VEuPathDB" id="PlasmoDB:PRG01_1033700"/>
<feature type="transmembrane region" description="Helical" evidence="7">
    <location>
        <begin position="6"/>
        <end position="22"/>
    </location>
</feature>
<proteinExistence type="predicted"/>
<dbReference type="GO" id="GO:0020003">
    <property type="term" value="C:symbiont-containing vacuole"/>
    <property type="evidence" value="ECO:0007669"/>
    <property type="project" value="UniProtKB-SubCell"/>
</dbReference>
<dbReference type="KEGG" id="prei:PRSY57_0014600"/>
<comment type="subcellular location">
    <subcellularLocation>
        <location evidence="2">Parasitophorous vacuole</location>
    </subcellularLocation>
</comment>
<comment type="function">
    <text evidence="1">S antigens are soluble heat-stable proteins present in the sera of some infected individuals.</text>
</comment>
<reference evidence="9 10" key="1">
    <citation type="journal article" date="2016" name="Nat. Commun.">
        <title>Genomes of cryptic chimpanzee Plasmodium species reveal key evolutionary events leading to human malaria.</title>
        <authorList>
            <person name="Sundararaman S.A."/>
            <person name="Plenderleith L.J."/>
            <person name="Liu W."/>
            <person name="Loy D.E."/>
            <person name="Learn G.H."/>
            <person name="Li Y."/>
            <person name="Shaw K.S."/>
            <person name="Ayouba A."/>
            <person name="Peeters M."/>
            <person name="Speede S."/>
            <person name="Shaw G.M."/>
            <person name="Bushman F.D."/>
            <person name="Brisson D."/>
            <person name="Rayner J.C."/>
            <person name="Sharp P.M."/>
            <person name="Hahn B.H."/>
        </authorList>
    </citation>
    <scope>NUCLEOTIDE SEQUENCE [LARGE SCALE GENOMIC DNA]</scope>
    <source>
        <strain evidence="9 10">SY57</strain>
    </source>
</reference>
<evidence type="ECO:0000256" key="3">
    <source>
        <dbReference type="ARBA" id="ARBA00015853"/>
    </source>
</evidence>
<comment type="caution">
    <text evidence="9">The sequence shown here is derived from an EMBL/GenBank/DDBJ whole genome shotgun (WGS) entry which is preliminary data.</text>
</comment>
<evidence type="ECO:0000256" key="4">
    <source>
        <dbReference type="ARBA" id="ARBA00022729"/>
    </source>
</evidence>
<dbReference type="AlphaFoldDB" id="A0A151L2W4"/>
<feature type="non-terminal residue" evidence="9">
    <location>
        <position position="81"/>
    </location>
</feature>
<keyword evidence="4" id="KW-0732">Signal</keyword>
<feature type="region of interest" description="Disordered" evidence="6">
    <location>
        <begin position="48"/>
        <end position="81"/>
    </location>
</feature>
<evidence type="ECO:0000256" key="6">
    <source>
        <dbReference type="SAM" id="MobiDB-lite"/>
    </source>
</evidence>
<evidence type="ECO:0000256" key="7">
    <source>
        <dbReference type="SAM" id="Phobius"/>
    </source>
</evidence>
<dbReference type="InterPro" id="IPR008825">
    <property type="entry name" value="S-antigen"/>
</dbReference>
<sequence>MNRILYVTFHLFFIYLYIYETYGKVKNTDKELSDIYGTKYYLRSGFFNGQNGKGHKYQDLEEEGENDDEEDLNNEKLNNDQ</sequence>
<protein>
    <recommendedName>
        <fullName evidence="3">S-antigen protein</fullName>
    </recommendedName>
</protein>
<keyword evidence="7" id="KW-0472">Membrane</keyword>
<evidence type="ECO:0000256" key="5">
    <source>
        <dbReference type="ARBA" id="ARBA00022737"/>
    </source>
</evidence>
<evidence type="ECO:0000259" key="8">
    <source>
        <dbReference type="Pfam" id="PF05756"/>
    </source>
</evidence>
<dbReference type="EMBL" id="LVLA01000197">
    <property type="protein sequence ID" value="KYN93286.1"/>
    <property type="molecule type" value="Genomic_DNA"/>
</dbReference>
<dbReference type="Proteomes" id="UP000076359">
    <property type="component" value="Unassembled WGS sequence"/>
</dbReference>
<evidence type="ECO:0000313" key="10">
    <source>
        <dbReference type="Proteomes" id="UP000076359"/>
    </source>
</evidence>
<keyword evidence="7" id="KW-1133">Transmembrane helix</keyword>
<feature type="compositionally biased region" description="Acidic residues" evidence="6">
    <location>
        <begin position="60"/>
        <end position="72"/>
    </location>
</feature>
<keyword evidence="5" id="KW-0677">Repeat</keyword>
<dbReference type="Pfam" id="PF05756">
    <property type="entry name" value="S-antigen"/>
    <property type="match status" value="1"/>
</dbReference>
<evidence type="ECO:0000256" key="2">
    <source>
        <dbReference type="ARBA" id="ARBA00004290"/>
    </source>
</evidence>
<accession>A0A151L2W4</accession>
<name>A0A151L2W4_PLARE</name>